<accession>A0ABR8QS09</accession>
<dbReference type="Proteomes" id="UP000657931">
    <property type="component" value="Unassembled WGS sequence"/>
</dbReference>
<evidence type="ECO:0000313" key="2">
    <source>
        <dbReference type="Proteomes" id="UP000657931"/>
    </source>
</evidence>
<comment type="caution">
    <text evidence="1">The sequence shown here is derived from an EMBL/GenBank/DDBJ whole genome shotgun (WGS) entry which is preliminary data.</text>
</comment>
<evidence type="ECO:0000313" key="1">
    <source>
        <dbReference type="EMBL" id="MBD7938326.1"/>
    </source>
</evidence>
<protein>
    <submittedName>
        <fullName evidence="1">Uncharacterized protein</fullName>
    </submittedName>
</protein>
<name>A0ABR8QS09_9BACI</name>
<keyword evidence="2" id="KW-1185">Reference proteome</keyword>
<reference evidence="1 2" key="1">
    <citation type="submission" date="2020-08" db="EMBL/GenBank/DDBJ databases">
        <title>A Genomic Blueprint of the Chicken Gut Microbiome.</title>
        <authorList>
            <person name="Gilroy R."/>
            <person name="Ravi A."/>
            <person name="Getino M."/>
            <person name="Pursley I."/>
            <person name="Horton D.L."/>
            <person name="Alikhan N.-F."/>
            <person name="Baker D."/>
            <person name="Gharbi K."/>
            <person name="Hall N."/>
            <person name="Watson M."/>
            <person name="Adriaenssens E.M."/>
            <person name="Foster-Nyarko E."/>
            <person name="Jarju S."/>
            <person name="Secka A."/>
            <person name="Antonio M."/>
            <person name="Oren A."/>
            <person name="Chaudhuri R."/>
            <person name="La Ragione R.M."/>
            <person name="Hildebrand F."/>
            <person name="Pallen M.J."/>
        </authorList>
    </citation>
    <scope>NUCLEOTIDE SEQUENCE [LARGE SCALE GENOMIC DNA]</scope>
    <source>
        <strain evidence="1 2">Sa5YUA1</strain>
    </source>
</reference>
<gene>
    <name evidence="1" type="ORF">H9655_14930</name>
</gene>
<dbReference type="RefSeq" id="WP_191815387.1">
    <property type="nucleotide sequence ID" value="NZ_JACSQT010000007.1"/>
</dbReference>
<organism evidence="1 2">
    <name type="scientific">Cytobacillus stercorigallinarum</name>
    <dbReference type="NCBI Taxonomy" id="2762240"/>
    <lineage>
        <taxon>Bacteria</taxon>
        <taxon>Bacillati</taxon>
        <taxon>Bacillota</taxon>
        <taxon>Bacilli</taxon>
        <taxon>Bacillales</taxon>
        <taxon>Bacillaceae</taxon>
        <taxon>Cytobacillus</taxon>
    </lineage>
</organism>
<dbReference type="EMBL" id="JACSQT010000007">
    <property type="protein sequence ID" value="MBD7938326.1"/>
    <property type="molecule type" value="Genomic_DNA"/>
</dbReference>
<proteinExistence type="predicted"/>
<sequence>MRLVFLSQYVNNGGRNKHHSLLEIDDNTDLTIQVWADNGSQNLQLYQRFSTNAASLLLLC</sequence>